<dbReference type="GO" id="GO:0008482">
    <property type="term" value="F:sulfite oxidase activity"/>
    <property type="evidence" value="ECO:0007669"/>
    <property type="project" value="TreeGrafter"/>
</dbReference>
<dbReference type="InterPro" id="IPR000572">
    <property type="entry name" value="OxRdtase_Mopterin-bd_dom"/>
</dbReference>
<dbReference type="Pfam" id="PF17957">
    <property type="entry name" value="Big_7"/>
    <property type="match status" value="1"/>
</dbReference>
<evidence type="ECO:0000313" key="3">
    <source>
        <dbReference type="EMBL" id="RXZ85700.1"/>
    </source>
</evidence>
<evidence type="ECO:0000259" key="2">
    <source>
        <dbReference type="Pfam" id="PF00174"/>
    </source>
</evidence>
<comment type="caution">
    <text evidence="3">The sequence shown here is derived from an EMBL/GenBank/DDBJ whole genome shotgun (WGS) entry which is preliminary data.</text>
</comment>
<proteinExistence type="predicted"/>
<name>A0A4Q2M9B5_9MICO</name>
<keyword evidence="4" id="KW-1185">Reference proteome</keyword>
<feature type="domain" description="Oxidoreductase molybdopterin-binding" evidence="2">
    <location>
        <begin position="262"/>
        <end position="411"/>
    </location>
</feature>
<dbReference type="InterPro" id="IPR036374">
    <property type="entry name" value="OxRdtase_Mopterin-bd_sf"/>
</dbReference>
<dbReference type="InterPro" id="IPR014756">
    <property type="entry name" value="Ig_E-set"/>
</dbReference>
<dbReference type="GO" id="GO:0043546">
    <property type="term" value="F:molybdopterin cofactor binding"/>
    <property type="evidence" value="ECO:0007669"/>
    <property type="project" value="TreeGrafter"/>
</dbReference>
<evidence type="ECO:0000313" key="4">
    <source>
        <dbReference type="Proteomes" id="UP000292686"/>
    </source>
</evidence>
<dbReference type="AlphaFoldDB" id="A0A4Q2M9B5"/>
<feature type="transmembrane region" description="Helical" evidence="1">
    <location>
        <begin position="58"/>
        <end position="78"/>
    </location>
</feature>
<feature type="transmembrane region" description="Helical" evidence="1">
    <location>
        <begin position="188"/>
        <end position="209"/>
    </location>
</feature>
<sequence length="536" mass="54847">MLAGIAAVAFAAGVGELAAAIVAPGSSPFVVVGSALIDLAPAWAKETAIALFGTADKIALLVGIGLVLLLIAGLAGVLEVRRPPLGRVVIAVIGLAGVAAAMTRANAGTLSLVPSGLAAIAGITALLLLVRRLPVELAPEPSAPARVEEPALPAVPASAPAQAAPAPAANAPAPTSPAAAGQLDRRRFLGWAGAATAIGVLAALGGSAMQAGARAATAVRDALKLPAPRSRAVVPAGADFGIDGVAPVITPNADFYRIDTALAVPAIDPADWSLRIHGLVEREVTITWDELLALPLDESITTLTCVSNEVGGSLIGNAVWLGYPIRELLARAAPTAGADMVLSTSIDGFTASTPIEALTDDRNSILAVGMNGEPLPAEHGFPVRMVVPGLYGYVSATKWVVDLEVTRFSDTTAYWTDRGWGELGPVKISSRIDVPRRGQPVTAGTVTVAGVAWHQHVGIAAVDVQVDDGEWQPAELANPISADTWVQWRFDWAADAGEHRLRVRATGTDGEVQTSKRAAVVPDGATGLDERSITVG</sequence>
<evidence type="ECO:0000256" key="1">
    <source>
        <dbReference type="SAM" id="Phobius"/>
    </source>
</evidence>
<dbReference type="PANTHER" id="PTHR19372">
    <property type="entry name" value="SULFITE REDUCTASE"/>
    <property type="match status" value="1"/>
</dbReference>
<dbReference type="GO" id="GO:0006790">
    <property type="term" value="P:sulfur compound metabolic process"/>
    <property type="evidence" value="ECO:0007669"/>
    <property type="project" value="TreeGrafter"/>
</dbReference>
<gene>
    <name evidence="3" type="ORF">ESP50_14050</name>
</gene>
<dbReference type="Gene3D" id="3.90.420.10">
    <property type="entry name" value="Oxidoreductase, molybdopterin-binding domain"/>
    <property type="match status" value="1"/>
</dbReference>
<feature type="transmembrane region" description="Helical" evidence="1">
    <location>
        <begin position="85"/>
        <end position="103"/>
    </location>
</feature>
<dbReference type="EMBL" id="SDPM01000008">
    <property type="protein sequence ID" value="RXZ85700.1"/>
    <property type="molecule type" value="Genomic_DNA"/>
</dbReference>
<feature type="transmembrane region" description="Helical" evidence="1">
    <location>
        <begin position="109"/>
        <end position="130"/>
    </location>
</feature>
<protein>
    <submittedName>
        <fullName evidence="3">Oxidoreductase</fullName>
    </submittedName>
</protein>
<dbReference type="OrthoDB" id="9795587at2"/>
<dbReference type="Gene3D" id="2.60.40.650">
    <property type="match status" value="1"/>
</dbReference>
<keyword evidence="1" id="KW-0472">Membrane</keyword>
<dbReference type="GO" id="GO:0020037">
    <property type="term" value="F:heme binding"/>
    <property type="evidence" value="ECO:0007669"/>
    <property type="project" value="TreeGrafter"/>
</dbReference>
<accession>A0A4Q2M9B5</accession>
<dbReference type="SUPFAM" id="SSF81296">
    <property type="entry name" value="E set domains"/>
    <property type="match status" value="1"/>
</dbReference>
<reference evidence="3 4" key="1">
    <citation type="submission" date="2019-01" db="EMBL/GenBank/DDBJ databases">
        <title>Agromyces.</title>
        <authorList>
            <person name="Li J."/>
        </authorList>
    </citation>
    <scope>NUCLEOTIDE SEQUENCE [LARGE SCALE GENOMIC DNA]</scope>
    <source>
        <strain evidence="3 4">DSM 23870</strain>
    </source>
</reference>
<dbReference type="SUPFAM" id="SSF56524">
    <property type="entry name" value="Oxidoreductase molybdopterin-binding domain"/>
    <property type="match status" value="1"/>
</dbReference>
<keyword evidence="1" id="KW-1133">Transmembrane helix</keyword>
<keyword evidence="1" id="KW-0812">Transmembrane</keyword>
<dbReference type="Proteomes" id="UP000292686">
    <property type="component" value="Unassembled WGS sequence"/>
</dbReference>
<dbReference type="PANTHER" id="PTHR19372:SF7">
    <property type="entry name" value="SULFITE OXIDASE, MITOCHONDRIAL"/>
    <property type="match status" value="1"/>
</dbReference>
<organism evidence="3 4">
    <name type="scientific">Agromyces atrinae</name>
    <dbReference type="NCBI Taxonomy" id="592376"/>
    <lineage>
        <taxon>Bacteria</taxon>
        <taxon>Bacillati</taxon>
        <taxon>Actinomycetota</taxon>
        <taxon>Actinomycetes</taxon>
        <taxon>Micrococcales</taxon>
        <taxon>Microbacteriaceae</taxon>
        <taxon>Agromyces</taxon>
    </lineage>
</organism>
<dbReference type="Pfam" id="PF00174">
    <property type="entry name" value="Oxidored_molyb"/>
    <property type="match status" value="1"/>
</dbReference>